<evidence type="ECO:0000256" key="1">
    <source>
        <dbReference type="SAM" id="MobiDB-lite"/>
    </source>
</evidence>
<comment type="caution">
    <text evidence="3">The sequence shown here is derived from an EMBL/GenBank/DDBJ whole genome shotgun (WGS) entry which is preliminary data.</text>
</comment>
<organism evidence="3 4">
    <name type="scientific">Exocentrus adspersus</name>
    <dbReference type="NCBI Taxonomy" id="1586481"/>
    <lineage>
        <taxon>Eukaryota</taxon>
        <taxon>Metazoa</taxon>
        <taxon>Ecdysozoa</taxon>
        <taxon>Arthropoda</taxon>
        <taxon>Hexapoda</taxon>
        <taxon>Insecta</taxon>
        <taxon>Pterygota</taxon>
        <taxon>Neoptera</taxon>
        <taxon>Endopterygota</taxon>
        <taxon>Coleoptera</taxon>
        <taxon>Polyphaga</taxon>
        <taxon>Cucujiformia</taxon>
        <taxon>Chrysomeloidea</taxon>
        <taxon>Cerambycidae</taxon>
        <taxon>Lamiinae</taxon>
        <taxon>Acanthocinini</taxon>
        <taxon>Exocentrus</taxon>
    </lineage>
</organism>
<protein>
    <recommendedName>
        <fullName evidence="2">CBF1-interacting co-repressor CIR N-terminal domain-containing protein</fullName>
    </recommendedName>
</protein>
<feature type="compositionally biased region" description="Basic residues" evidence="1">
    <location>
        <begin position="221"/>
        <end position="240"/>
    </location>
</feature>
<keyword evidence="4" id="KW-1185">Reference proteome</keyword>
<dbReference type="InterPro" id="IPR039875">
    <property type="entry name" value="LENG1-like"/>
</dbReference>
<sequence>MNILPKKRWHVRTKENIARIRRDEAKHADEEKARQERIKLAEREARRELLLVKSRERLTNQNEYIPLNANETSKAGTEGHINFFKEVEEGTAELKQSNKDHDIEQKEEREKYERQIGYLTYLGQETNEALGKKSWYDVAPVRESCKTSELGLKSKLREDPLELIKKCTSAGKLIENTKKQNKKLSLYVSLLDKHNSSQCKKRNCDSSSSSSSAYMHDRQRHDKIKNKKQKLKRPKLKNRHNCSSEGSASEDGHYEKIEKRKHLEVLRLQRTRREKEERRRAEELLDTLRGNKTQAQEESFKPKYNSQFNPDLAKQNYYRNR</sequence>
<feature type="region of interest" description="Disordered" evidence="1">
    <location>
        <begin position="269"/>
        <end position="321"/>
    </location>
</feature>
<dbReference type="SMART" id="SM01083">
    <property type="entry name" value="Cir_N"/>
    <property type="match status" value="1"/>
</dbReference>
<proteinExistence type="predicted"/>
<dbReference type="EMBL" id="JANEYG010000002">
    <property type="protein sequence ID" value="KAJ8925189.1"/>
    <property type="molecule type" value="Genomic_DNA"/>
</dbReference>
<dbReference type="InterPro" id="IPR019339">
    <property type="entry name" value="CIR_N_dom"/>
</dbReference>
<feature type="domain" description="CBF1-interacting co-repressor CIR N-terminal" evidence="2">
    <location>
        <begin position="8"/>
        <end position="44"/>
    </location>
</feature>
<dbReference type="Proteomes" id="UP001159042">
    <property type="component" value="Unassembled WGS sequence"/>
</dbReference>
<accession>A0AAV8WF88</accession>
<gene>
    <name evidence="3" type="ORF">NQ315_001375</name>
</gene>
<reference evidence="3 4" key="1">
    <citation type="journal article" date="2023" name="Insect Mol. Biol.">
        <title>Genome sequencing provides insights into the evolution of gene families encoding plant cell wall-degrading enzymes in longhorned beetles.</title>
        <authorList>
            <person name="Shin N.R."/>
            <person name="Okamura Y."/>
            <person name="Kirsch R."/>
            <person name="Pauchet Y."/>
        </authorList>
    </citation>
    <scope>NUCLEOTIDE SEQUENCE [LARGE SCALE GENOMIC DNA]</scope>
    <source>
        <strain evidence="3">EAD_L_NR</strain>
    </source>
</reference>
<dbReference type="PANTHER" id="PTHR22093:SF0">
    <property type="entry name" value="LEUKOCYTE RECEPTOR CLUSTER MEMBER 1"/>
    <property type="match status" value="1"/>
</dbReference>
<evidence type="ECO:0000313" key="3">
    <source>
        <dbReference type="EMBL" id="KAJ8925189.1"/>
    </source>
</evidence>
<dbReference type="PANTHER" id="PTHR22093">
    <property type="entry name" value="LEUKOCYTE RECEPTOR CLUSTER LRC MEMBER 1"/>
    <property type="match status" value="1"/>
</dbReference>
<evidence type="ECO:0000259" key="2">
    <source>
        <dbReference type="SMART" id="SM01083"/>
    </source>
</evidence>
<evidence type="ECO:0000313" key="4">
    <source>
        <dbReference type="Proteomes" id="UP001159042"/>
    </source>
</evidence>
<name>A0AAV8WF88_9CUCU</name>
<dbReference type="AlphaFoldDB" id="A0AAV8WF88"/>
<feature type="region of interest" description="Disordered" evidence="1">
    <location>
        <begin position="197"/>
        <end position="255"/>
    </location>
</feature>
<dbReference type="Pfam" id="PF10197">
    <property type="entry name" value="Cir_N"/>
    <property type="match status" value="1"/>
</dbReference>
<feature type="compositionally biased region" description="Basic and acidic residues" evidence="1">
    <location>
        <begin position="269"/>
        <end position="283"/>
    </location>
</feature>